<reference evidence="1" key="1">
    <citation type="journal article" date="2021" name="Proc. Natl. Acad. Sci. U.S.A.">
        <title>A Catalog of Tens of Thousands of Viruses from Human Metagenomes Reveals Hidden Associations with Chronic Diseases.</title>
        <authorList>
            <person name="Tisza M.J."/>
            <person name="Buck C.B."/>
        </authorList>
    </citation>
    <scope>NUCLEOTIDE SEQUENCE</scope>
    <source>
        <strain evidence="1">CtaUM17</strain>
    </source>
</reference>
<proteinExistence type="predicted"/>
<sequence length="76" mass="8740">MDKNIVPLFFYNVNNFSHSLCTFYSFCEFSTFFDITSCIIFLRDAFSQKELFSRIPILNLSTCSAGSAVSVRLWST</sequence>
<organism evidence="1">
    <name type="scientific">Myoviridae sp. ctaUM17</name>
    <dbReference type="NCBI Taxonomy" id="2825133"/>
    <lineage>
        <taxon>Viruses</taxon>
        <taxon>Duplodnaviria</taxon>
        <taxon>Heunggongvirae</taxon>
        <taxon>Uroviricota</taxon>
        <taxon>Caudoviricetes</taxon>
    </lineage>
</organism>
<name>A0A8S5TWG9_9CAUD</name>
<dbReference type="EMBL" id="BK015948">
    <property type="protein sequence ID" value="DAF86550.1"/>
    <property type="molecule type" value="Genomic_DNA"/>
</dbReference>
<accession>A0A8S5TWG9</accession>
<protein>
    <submittedName>
        <fullName evidence="1">Uncharacterized protein</fullName>
    </submittedName>
</protein>
<evidence type="ECO:0000313" key="1">
    <source>
        <dbReference type="EMBL" id="DAF86550.1"/>
    </source>
</evidence>